<evidence type="ECO:0000259" key="9">
    <source>
        <dbReference type="SMART" id="SM01071"/>
    </source>
</evidence>
<dbReference type="GO" id="GO:0019901">
    <property type="term" value="F:protein kinase binding"/>
    <property type="evidence" value="ECO:0007669"/>
    <property type="project" value="InterPro"/>
</dbReference>
<evidence type="ECO:0000256" key="6">
    <source>
        <dbReference type="SAM" id="MobiDB-lite"/>
    </source>
</evidence>
<dbReference type="SMART" id="SM01069">
    <property type="entry name" value="CDC37_C"/>
    <property type="match status" value="1"/>
</dbReference>
<dbReference type="STRING" id="619300.G3AUE5"/>
<dbReference type="PANTHER" id="PTHR12800">
    <property type="entry name" value="CDC37-RELATED"/>
    <property type="match status" value="1"/>
</dbReference>
<dbReference type="GO" id="GO:0005737">
    <property type="term" value="C:cytoplasm"/>
    <property type="evidence" value="ECO:0007669"/>
    <property type="project" value="UniProtKB-SubCell"/>
</dbReference>
<sequence>MPIDYSKWDKIELSDDSDIEVHPNVDKQSFIRWKQRDIHEKRAQRNIEIKSILLQLTMYRALNLRVDYLLESLSESQLLDQKLVLQKLDGQFDKNEKFDYEKLKQEKGDELRKGLRDLTFDQSEIENTPCYNEMIDDLFIQIKDDHADAKSDGAKLKGYLQEHRAKIDDVLSKQTIKLDDLLYQKSMLISSDDIHTGFDRSFLNKNDQDEDAEEVPAPAVAPKQTETVTTTETINASSATPSAAAAASSSTPAAASATPAAASATPAAPAAAPADDETDLHLEKATAEFAKIPPKDLTKIADFLIKHTHIISEQQKDALIMTAFDQQLANDSAGALQTIHQSLLLQYISQLAGPHHNRDQAIRAVKLFISKVADEGSPAHTGFMEDVNNTFKHIQTRCEIIKQEQQELNPDEPEGEELIQLRALDEGTELQVNIPAENTPQYEIFKTKLSPEFQAAIMTQSLDEVNKEFAKLKVDEAEKVLEVFNECGVIGITGYLEDEQEFEELKKEYKEENAEPVEDVVD</sequence>
<reference evidence="10 11" key="1">
    <citation type="journal article" date="2011" name="Proc. Natl. Acad. Sci. U.S.A.">
        <title>Comparative genomics of xylose-fermenting fungi for enhanced biofuel production.</title>
        <authorList>
            <person name="Wohlbach D.J."/>
            <person name="Kuo A."/>
            <person name="Sato T.K."/>
            <person name="Potts K.M."/>
            <person name="Salamov A.A."/>
            <person name="LaButti K.M."/>
            <person name="Sun H."/>
            <person name="Clum A."/>
            <person name="Pangilinan J.L."/>
            <person name="Lindquist E.A."/>
            <person name="Lucas S."/>
            <person name="Lapidus A."/>
            <person name="Jin M."/>
            <person name="Gunawan C."/>
            <person name="Balan V."/>
            <person name="Dale B.E."/>
            <person name="Jeffries T.W."/>
            <person name="Zinkel R."/>
            <person name="Barry K.W."/>
            <person name="Grigoriev I.V."/>
            <person name="Gasch A.P."/>
        </authorList>
    </citation>
    <scope>NUCLEOTIDE SEQUENCE [LARGE SCALE GENOMIC DNA]</scope>
    <source>
        <strain evidence="11">NRRL Y-27907 / 11-Y1</strain>
    </source>
</reference>
<accession>G3AUE5</accession>
<dbReference type="SUPFAM" id="SSF101391">
    <property type="entry name" value="Hsp90 co-chaperone CDC37"/>
    <property type="match status" value="1"/>
</dbReference>
<feature type="compositionally biased region" description="Low complexity" evidence="6">
    <location>
        <begin position="257"/>
        <end position="273"/>
    </location>
</feature>
<dbReference type="Pfam" id="PF08565">
    <property type="entry name" value="CDC37_M"/>
    <property type="match status" value="1"/>
</dbReference>
<evidence type="ECO:0000313" key="11">
    <source>
        <dbReference type="Proteomes" id="UP000000709"/>
    </source>
</evidence>
<name>G3AUE5_SPAPN</name>
<protein>
    <recommendedName>
        <fullName evidence="5">Hsp90 chaperone protein kinase-targeting subunit</fullName>
    </recommendedName>
</protein>
<dbReference type="Proteomes" id="UP000000709">
    <property type="component" value="Unassembled WGS sequence"/>
</dbReference>
<feature type="domain" description="Cdc37 Hsp90 binding" evidence="8">
    <location>
        <begin position="204"/>
        <end position="409"/>
    </location>
</feature>
<feature type="domain" description="Cdc37 C-terminal" evidence="7">
    <location>
        <begin position="432"/>
        <end position="520"/>
    </location>
</feature>
<dbReference type="InParanoid" id="G3AUE5"/>
<dbReference type="KEGG" id="spaa:SPAPADRAFT_63357"/>
<dbReference type="InterPro" id="IPR013873">
    <property type="entry name" value="Cdc37_C"/>
</dbReference>
<evidence type="ECO:0000256" key="3">
    <source>
        <dbReference type="ARBA" id="ARBA00022490"/>
    </source>
</evidence>
<dbReference type="HOGENOM" id="CLU_033261_1_0_1"/>
<dbReference type="InterPro" id="IPR013874">
    <property type="entry name" value="Cdc37_Hsp90-bd"/>
</dbReference>
<feature type="region of interest" description="Disordered" evidence="6">
    <location>
        <begin position="208"/>
        <end position="243"/>
    </location>
</feature>
<dbReference type="Pfam" id="PF08564">
    <property type="entry name" value="CDC37_C"/>
    <property type="match status" value="1"/>
</dbReference>
<dbReference type="OMA" id="NYSKWDQ"/>
<feature type="domain" description="Cdc37 N-terminal" evidence="9">
    <location>
        <begin position="2"/>
        <end position="201"/>
    </location>
</feature>
<dbReference type="SMART" id="SM01070">
    <property type="entry name" value="CDC37_M"/>
    <property type="match status" value="1"/>
</dbReference>
<evidence type="ECO:0000259" key="7">
    <source>
        <dbReference type="SMART" id="SM01069"/>
    </source>
</evidence>
<dbReference type="Gene3D" id="1.20.58.610">
    <property type="entry name" value="Cdc37, Hsp90 binding domain"/>
    <property type="match status" value="1"/>
</dbReference>
<dbReference type="InterPro" id="IPR038189">
    <property type="entry name" value="Cdc37_Hsp90-bd_sf"/>
</dbReference>
<dbReference type="GO" id="GO:0051082">
    <property type="term" value="F:unfolded protein binding"/>
    <property type="evidence" value="ECO:0007669"/>
    <property type="project" value="EnsemblFungi"/>
</dbReference>
<comment type="similarity">
    <text evidence="2">Belongs to the CDC37 family.</text>
</comment>
<proteinExistence type="inferred from homology"/>
<keyword evidence="4" id="KW-0143">Chaperone</keyword>
<keyword evidence="11" id="KW-1185">Reference proteome</keyword>
<feature type="region of interest" description="Disordered" evidence="6">
    <location>
        <begin position="257"/>
        <end position="277"/>
    </location>
</feature>
<gene>
    <name evidence="10" type="ORF">SPAPADRAFT_63357</name>
</gene>
<dbReference type="GO" id="GO:0006457">
    <property type="term" value="P:protein folding"/>
    <property type="evidence" value="ECO:0007669"/>
    <property type="project" value="TreeGrafter"/>
</dbReference>
<dbReference type="RefSeq" id="XP_007377492.1">
    <property type="nucleotide sequence ID" value="XM_007377430.1"/>
</dbReference>
<evidence type="ECO:0000313" key="10">
    <source>
        <dbReference type="EMBL" id="EGW30521.1"/>
    </source>
</evidence>
<dbReference type="GO" id="GO:0030474">
    <property type="term" value="P:spindle pole body duplication"/>
    <property type="evidence" value="ECO:0007669"/>
    <property type="project" value="EnsemblFungi"/>
</dbReference>
<evidence type="ECO:0000259" key="8">
    <source>
        <dbReference type="SMART" id="SM01070"/>
    </source>
</evidence>
<dbReference type="GO" id="GO:0031072">
    <property type="term" value="F:heat shock protein binding"/>
    <property type="evidence" value="ECO:0007669"/>
    <property type="project" value="TreeGrafter"/>
</dbReference>
<evidence type="ECO:0000256" key="2">
    <source>
        <dbReference type="ARBA" id="ARBA00006222"/>
    </source>
</evidence>
<dbReference type="PANTHER" id="PTHR12800:SF4">
    <property type="entry name" value="HSP90 CO-CHAPERONE CDC37"/>
    <property type="match status" value="1"/>
</dbReference>
<dbReference type="EMBL" id="GL996505">
    <property type="protein sequence ID" value="EGW30521.1"/>
    <property type="molecule type" value="Genomic_DNA"/>
</dbReference>
<evidence type="ECO:0000256" key="4">
    <source>
        <dbReference type="ARBA" id="ARBA00023186"/>
    </source>
</evidence>
<dbReference type="eggNOG" id="KOG2260">
    <property type="taxonomic scope" value="Eukaryota"/>
</dbReference>
<dbReference type="OrthoDB" id="440202at2759"/>
<dbReference type="GO" id="GO:0071852">
    <property type="term" value="P:fungal-type cell wall organization or biogenesis"/>
    <property type="evidence" value="ECO:0007669"/>
    <property type="project" value="EnsemblFungi"/>
</dbReference>
<evidence type="ECO:0000256" key="5">
    <source>
        <dbReference type="ARBA" id="ARBA00031396"/>
    </source>
</evidence>
<dbReference type="AlphaFoldDB" id="G3AUE5"/>
<organism evidence="11">
    <name type="scientific">Spathaspora passalidarum (strain NRRL Y-27907 / 11-Y1)</name>
    <dbReference type="NCBI Taxonomy" id="619300"/>
    <lineage>
        <taxon>Eukaryota</taxon>
        <taxon>Fungi</taxon>
        <taxon>Dikarya</taxon>
        <taxon>Ascomycota</taxon>
        <taxon>Saccharomycotina</taxon>
        <taxon>Pichiomycetes</taxon>
        <taxon>Debaryomycetaceae</taxon>
        <taxon>Spathaspora</taxon>
    </lineage>
</organism>
<dbReference type="InterPro" id="IPR004918">
    <property type="entry name" value="Cdc37"/>
</dbReference>
<dbReference type="GO" id="GO:0071474">
    <property type="term" value="P:cellular hyperosmotic response"/>
    <property type="evidence" value="ECO:0007669"/>
    <property type="project" value="EnsemblFungi"/>
</dbReference>
<dbReference type="InterPro" id="IPR013855">
    <property type="entry name" value="Cdc37_N_dom"/>
</dbReference>
<feature type="compositionally biased region" description="Low complexity" evidence="6">
    <location>
        <begin position="215"/>
        <end position="243"/>
    </location>
</feature>
<dbReference type="GO" id="GO:0038066">
    <property type="term" value="P:p38MAPK cascade"/>
    <property type="evidence" value="ECO:0007669"/>
    <property type="project" value="EnsemblFungi"/>
</dbReference>
<dbReference type="GO" id="GO:0050821">
    <property type="term" value="P:protein stabilization"/>
    <property type="evidence" value="ECO:0007669"/>
    <property type="project" value="EnsemblFungi"/>
</dbReference>
<dbReference type="GeneID" id="18874715"/>
<keyword evidence="3" id="KW-0963">Cytoplasm</keyword>
<dbReference type="GO" id="GO:0051087">
    <property type="term" value="F:protein-folding chaperone binding"/>
    <property type="evidence" value="ECO:0007669"/>
    <property type="project" value="TreeGrafter"/>
</dbReference>
<dbReference type="FunCoup" id="G3AUE5">
    <property type="interactions" value="461"/>
</dbReference>
<dbReference type="Pfam" id="PF03234">
    <property type="entry name" value="CDC37_N"/>
    <property type="match status" value="1"/>
</dbReference>
<evidence type="ECO:0000256" key="1">
    <source>
        <dbReference type="ARBA" id="ARBA00004496"/>
    </source>
</evidence>
<comment type="subcellular location">
    <subcellularLocation>
        <location evidence="1">Cytoplasm</location>
    </subcellularLocation>
</comment>
<dbReference type="SMART" id="SM01071">
    <property type="entry name" value="CDC37_N"/>
    <property type="match status" value="1"/>
</dbReference>
<dbReference type="GO" id="GO:0051726">
    <property type="term" value="P:regulation of cell cycle"/>
    <property type="evidence" value="ECO:0007669"/>
    <property type="project" value="EnsemblFungi"/>
</dbReference>
<dbReference type="GO" id="GO:0043410">
    <property type="term" value="P:positive regulation of MAPK cascade"/>
    <property type="evidence" value="ECO:0007669"/>
    <property type="project" value="EnsemblFungi"/>
</dbReference>